<evidence type="ECO:0000313" key="2">
    <source>
        <dbReference type="Proteomes" id="UP000317942"/>
    </source>
</evidence>
<comment type="caution">
    <text evidence="1">The sequence shown here is derived from an EMBL/GenBank/DDBJ whole genome shotgun (WGS) entry which is preliminary data.</text>
</comment>
<evidence type="ECO:0000313" key="1">
    <source>
        <dbReference type="EMBL" id="TQD59586.1"/>
    </source>
</evidence>
<accession>A0A1Q8WPU7</accession>
<name>A0A1Q8WPU7_9ACTO</name>
<dbReference type="EMBL" id="VICC01000007">
    <property type="protein sequence ID" value="TQD59586.1"/>
    <property type="molecule type" value="Genomic_DNA"/>
</dbReference>
<protein>
    <submittedName>
        <fullName evidence="1">Uncharacterized protein</fullName>
    </submittedName>
</protein>
<proteinExistence type="predicted"/>
<sequence>MSCPPTGPRKNAWARTGWSYAQALRRPAPVHHRVGPFATRSLTGSHSAAGPPSPKRPSTFPWLWPRLSGGRSVVLPSTSRSPPFSGDYDSADAV</sequence>
<dbReference type="AlphaFoldDB" id="A0A1Q8WPU7"/>
<gene>
    <name evidence="1" type="ORF">FK267_10910</name>
</gene>
<dbReference type="Proteomes" id="UP000317942">
    <property type="component" value="Unassembled WGS sequence"/>
</dbReference>
<organism evidence="1 2">
    <name type="scientific">Actinomyces oris</name>
    <dbReference type="NCBI Taxonomy" id="544580"/>
    <lineage>
        <taxon>Bacteria</taxon>
        <taxon>Bacillati</taxon>
        <taxon>Actinomycetota</taxon>
        <taxon>Actinomycetes</taxon>
        <taxon>Actinomycetales</taxon>
        <taxon>Actinomycetaceae</taxon>
        <taxon>Actinomyces</taxon>
    </lineage>
</organism>
<reference evidence="1 2" key="1">
    <citation type="submission" date="2019-06" db="EMBL/GenBank/DDBJ databases">
        <title>Draft genome sequence of Actinomyces oris CCUG 34288T.</title>
        <authorList>
            <person name="Salva-Serra F."/>
            <person name="Cardew S."/>
            <person name="Moore E."/>
        </authorList>
    </citation>
    <scope>NUCLEOTIDE SEQUENCE [LARGE SCALE GENOMIC DNA]</scope>
    <source>
        <strain evidence="1 2">CCUG 34288</strain>
    </source>
</reference>